<dbReference type="AlphaFoldDB" id="A0A9W8EFZ6"/>
<organism evidence="1 2">
    <name type="scientific">Dimargaris verticillata</name>
    <dbReference type="NCBI Taxonomy" id="2761393"/>
    <lineage>
        <taxon>Eukaryota</taxon>
        <taxon>Fungi</taxon>
        <taxon>Fungi incertae sedis</taxon>
        <taxon>Zoopagomycota</taxon>
        <taxon>Kickxellomycotina</taxon>
        <taxon>Dimargaritomycetes</taxon>
        <taxon>Dimargaritales</taxon>
        <taxon>Dimargaritaceae</taxon>
        <taxon>Dimargaris</taxon>
    </lineage>
</organism>
<keyword evidence="2" id="KW-1185">Reference proteome</keyword>
<gene>
    <name evidence="1" type="ORF">H4R34_000344</name>
</gene>
<dbReference type="EMBL" id="JANBQB010000008">
    <property type="protein sequence ID" value="KAJ1984893.1"/>
    <property type="molecule type" value="Genomic_DNA"/>
</dbReference>
<name>A0A9W8EFZ6_9FUNG</name>
<reference evidence="1" key="1">
    <citation type="submission" date="2022-07" db="EMBL/GenBank/DDBJ databases">
        <title>Phylogenomic reconstructions and comparative analyses of Kickxellomycotina fungi.</title>
        <authorList>
            <person name="Reynolds N.K."/>
            <person name="Stajich J.E."/>
            <person name="Barry K."/>
            <person name="Grigoriev I.V."/>
            <person name="Crous P."/>
            <person name="Smith M.E."/>
        </authorList>
    </citation>
    <scope>NUCLEOTIDE SEQUENCE</scope>
    <source>
        <strain evidence="1">RSA 567</strain>
    </source>
</reference>
<accession>A0A9W8EFZ6</accession>
<dbReference type="Proteomes" id="UP001151582">
    <property type="component" value="Unassembled WGS sequence"/>
</dbReference>
<comment type="caution">
    <text evidence="1">The sequence shown here is derived from an EMBL/GenBank/DDBJ whole genome shotgun (WGS) entry which is preliminary data.</text>
</comment>
<proteinExistence type="predicted"/>
<evidence type="ECO:0000313" key="1">
    <source>
        <dbReference type="EMBL" id="KAJ1984893.1"/>
    </source>
</evidence>
<evidence type="ECO:0000313" key="2">
    <source>
        <dbReference type="Proteomes" id="UP001151582"/>
    </source>
</evidence>
<sequence>MTAGQSLQALAKELAGFEELLTATKCSVRDARAKRTAERLPEHIQTIIDKAADSNERGRYAILSHYPRFDIEQFLTMCLVPQVARRLAGEKIHILDYLSDFNAGIRSMRTLLRINAHALDAAWRAYLLLPGAEKDAALREVSRTLKDLLRYESLQALANELVGFEQLLKQTKASMEDRHVRRELTRIPKYVQIIADNAGFATAKKCDEIQSRYHHFDAWQFQPLVASAGPVYSTSQEAVTAYLYLLDYIDGLDHIRKILRINAHALEYTWAAKLALTQEAKERNIQSLIQSLEDALAYGTSKTNRVETAFRDRIGKCTNQSLIVRERMVSDEAKRQRDFY</sequence>
<protein>
    <submittedName>
        <fullName evidence="1">Uncharacterized protein</fullName>
    </submittedName>
</protein>